<gene>
    <name evidence="5" type="ORF">GCM10009688_12300</name>
</gene>
<dbReference type="Pfam" id="PF16113">
    <property type="entry name" value="ECH_2"/>
    <property type="match status" value="1"/>
</dbReference>
<comment type="caution">
    <text evidence="5">The sequence shown here is derived from an EMBL/GenBank/DDBJ whole genome shotgun (WGS) entry which is preliminary data.</text>
</comment>
<dbReference type="EMBL" id="BAAALV010000002">
    <property type="protein sequence ID" value="GAA1909304.1"/>
    <property type="molecule type" value="Genomic_DNA"/>
</dbReference>
<dbReference type="Gene3D" id="3.90.226.10">
    <property type="entry name" value="2-enoyl-CoA Hydratase, Chain A, domain 1"/>
    <property type="match status" value="1"/>
</dbReference>
<evidence type="ECO:0000259" key="4">
    <source>
        <dbReference type="Pfam" id="PF16113"/>
    </source>
</evidence>
<dbReference type="InterPro" id="IPR045004">
    <property type="entry name" value="ECH_dom"/>
</dbReference>
<organism evidence="5 6">
    <name type="scientific">Arthrobacter gandavensis</name>
    <dbReference type="NCBI Taxonomy" id="169960"/>
    <lineage>
        <taxon>Bacteria</taxon>
        <taxon>Bacillati</taxon>
        <taxon>Actinomycetota</taxon>
        <taxon>Actinomycetes</taxon>
        <taxon>Micrococcales</taxon>
        <taxon>Micrococcaceae</taxon>
        <taxon>Arthrobacter</taxon>
    </lineage>
</organism>
<reference evidence="5 6" key="1">
    <citation type="journal article" date="2019" name="Int. J. Syst. Evol. Microbiol.">
        <title>The Global Catalogue of Microorganisms (GCM) 10K type strain sequencing project: providing services to taxonomists for standard genome sequencing and annotation.</title>
        <authorList>
            <consortium name="The Broad Institute Genomics Platform"/>
            <consortium name="The Broad Institute Genome Sequencing Center for Infectious Disease"/>
            <person name="Wu L."/>
            <person name="Ma J."/>
        </authorList>
    </citation>
    <scope>NUCLEOTIDE SEQUENCE [LARGE SCALE GENOMIC DNA]</scope>
    <source>
        <strain evidence="5 6">JCM 13316</strain>
    </source>
</reference>
<keyword evidence="3" id="KW-0378">Hydrolase</keyword>
<evidence type="ECO:0000313" key="6">
    <source>
        <dbReference type="Proteomes" id="UP001500784"/>
    </source>
</evidence>
<dbReference type="SUPFAM" id="SSF52096">
    <property type="entry name" value="ClpP/crotonase"/>
    <property type="match status" value="1"/>
</dbReference>
<accession>A0ABN2P1W8</accession>
<dbReference type="Proteomes" id="UP001500784">
    <property type="component" value="Unassembled WGS sequence"/>
</dbReference>
<dbReference type="PANTHER" id="PTHR43176:SF3">
    <property type="entry name" value="3-HYDROXYISOBUTYRYL-COA HYDROLASE, MITOCHONDRIAL"/>
    <property type="match status" value="1"/>
</dbReference>
<evidence type="ECO:0000256" key="2">
    <source>
        <dbReference type="ARBA" id="ARBA00011915"/>
    </source>
</evidence>
<evidence type="ECO:0000313" key="5">
    <source>
        <dbReference type="EMBL" id="GAA1909304.1"/>
    </source>
</evidence>
<dbReference type="NCBIfam" id="NF004127">
    <property type="entry name" value="PRK05617.1"/>
    <property type="match status" value="1"/>
</dbReference>
<dbReference type="CDD" id="cd06558">
    <property type="entry name" value="crotonase-like"/>
    <property type="match status" value="1"/>
</dbReference>
<dbReference type="InterPro" id="IPR032259">
    <property type="entry name" value="HIBYL-CoA-H"/>
</dbReference>
<proteinExistence type="predicted"/>
<feature type="domain" description="Enoyl-CoA hydratase/isomerase" evidence="4">
    <location>
        <begin position="33"/>
        <end position="347"/>
    </location>
</feature>
<sequence>MLAGMNSSPAPAPVRTSTHATEELQAWTSGTLGTIRLNRPQALNAMTLDMVQSMDRVLQDWETNDAVQAVVLYGAGERGLCAGGDIRAIASGTDAEAMEFWTAEYALNARVAAFPKPYVAVMDGVVMGGGVGVSGHAGIRIATERTKAAMPEVRIGFSPDCAGSLLLAQAPGELGTHLALTAGTMTGADAVLCGFADFFVPSDSLPELLAALESAGSGASDVAAAFAVEPPAAPLAAEQDWIDECYAGEDVAAILRNLERHPAPAARDAAQAIRQMAPFSLCVALAALRAAAREPALARVLQRDLVMAERMIGRPDFREGVRARLLDRNQPQWNPARLDGVDPRDVAWTLAL</sequence>
<protein>
    <recommendedName>
        <fullName evidence="2">3-hydroxyisobutyryl-CoA hydrolase</fullName>
        <ecNumber evidence="2">3.1.2.4</ecNumber>
    </recommendedName>
</protein>
<dbReference type="InterPro" id="IPR029045">
    <property type="entry name" value="ClpP/crotonase-like_dom_sf"/>
</dbReference>
<comment type="catalytic activity">
    <reaction evidence="1">
        <text>3-hydroxy-2-methylpropanoyl-CoA + H2O = 3-hydroxy-2-methylpropanoate + CoA + H(+)</text>
        <dbReference type="Rhea" id="RHEA:20888"/>
        <dbReference type="ChEBI" id="CHEBI:11805"/>
        <dbReference type="ChEBI" id="CHEBI:15377"/>
        <dbReference type="ChEBI" id="CHEBI:15378"/>
        <dbReference type="ChEBI" id="CHEBI:57287"/>
        <dbReference type="ChEBI" id="CHEBI:57340"/>
        <dbReference type="EC" id="3.1.2.4"/>
    </reaction>
</comment>
<dbReference type="PANTHER" id="PTHR43176">
    <property type="entry name" value="3-HYDROXYISOBUTYRYL-COA HYDROLASE-RELATED"/>
    <property type="match status" value="1"/>
</dbReference>
<dbReference type="EC" id="3.1.2.4" evidence="2"/>
<keyword evidence="6" id="KW-1185">Reference proteome</keyword>
<evidence type="ECO:0000256" key="3">
    <source>
        <dbReference type="ARBA" id="ARBA00022801"/>
    </source>
</evidence>
<name>A0ABN2P1W8_9MICC</name>
<evidence type="ECO:0000256" key="1">
    <source>
        <dbReference type="ARBA" id="ARBA00001709"/>
    </source>
</evidence>